<reference evidence="2 3" key="1">
    <citation type="submission" date="2018-12" db="EMBL/GenBank/DDBJ databases">
        <authorList>
            <person name="Feng G."/>
            <person name="Zhu H."/>
        </authorList>
    </citation>
    <scope>NUCLEOTIDE SEQUENCE [LARGE SCALE GENOMIC DNA]</scope>
    <source>
        <strain evidence="2 3">KCTC 12533</strain>
    </source>
</reference>
<proteinExistence type="predicted"/>
<dbReference type="Proteomes" id="UP000273500">
    <property type="component" value="Unassembled WGS sequence"/>
</dbReference>
<name>A0A3R9MKM2_9BACT</name>
<organism evidence="2 3">
    <name type="scientific">Hymenobacter rigui</name>
    <dbReference type="NCBI Taxonomy" id="334424"/>
    <lineage>
        <taxon>Bacteria</taxon>
        <taxon>Pseudomonadati</taxon>
        <taxon>Bacteroidota</taxon>
        <taxon>Cytophagia</taxon>
        <taxon>Cytophagales</taxon>
        <taxon>Hymenobacteraceae</taxon>
        <taxon>Hymenobacter</taxon>
    </lineage>
</organism>
<dbReference type="PANTHER" id="PTHR43143:SF1">
    <property type="entry name" value="SERINE_THREONINE-PROTEIN PHOSPHATASE CPPED1"/>
    <property type="match status" value="1"/>
</dbReference>
<comment type="caution">
    <text evidence="2">The sequence shown here is derived from an EMBL/GenBank/DDBJ whole genome shotgun (WGS) entry which is preliminary data.</text>
</comment>
<evidence type="ECO:0000259" key="1">
    <source>
        <dbReference type="Pfam" id="PF00149"/>
    </source>
</evidence>
<dbReference type="InterPro" id="IPR051918">
    <property type="entry name" value="STPP_CPPED1"/>
</dbReference>
<evidence type="ECO:0000313" key="3">
    <source>
        <dbReference type="Proteomes" id="UP000273500"/>
    </source>
</evidence>
<dbReference type="RefSeq" id="WP_125420698.1">
    <property type="nucleotide sequence ID" value="NZ_RWIT01000006.1"/>
</dbReference>
<dbReference type="InterPro" id="IPR029052">
    <property type="entry name" value="Metallo-depent_PP-like"/>
</dbReference>
<sequence length="275" mass="31264">MRSFFRTPSVRALLPVAASLLLSSCDLLEFSPNDHRAPESERDLTAKNLAMLAQRPLPAGDTLRFVFTGDSQRFYDDAEDLVKSVNQQPGIQFMLVAGDISDFGFAREMRWINDDLRKLKVPYLTVVGNHDLVGNGRKAYEAIFGPRNYSFVYGDTKFIFVDTNGREYNFDGTAPDMTFVKRELADNSVRRHVIISHVPPQDEDFDPALSNSYVTALREDPRLVFELNGHRHAFSIGEVFGDGVTYINSSSFESRQYVVLTVWGDKQFRLKQVKF</sequence>
<dbReference type="Gene3D" id="3.60.21.10">
    <property type="match status" value="1"/>
</dbReference>
<dbReference type="OrthoDB" id="5464520at2"/>
<feature type="domain" description="Calcineurin-like phosphoesterase" evidence="1">
    <location>
        <begin position="63"/>
        <end position="233"/>
    </location>
</feature>
<dbReference type="AlphaFoldDB" id="A0A3R9MKM2"/>
<dbReference type="PANTHER" id="PTHR43143">
    <property type="entry name" value="METALLOPHOSPHOESTERASE, CALCINEURIN SUPERFAMILY"/>
    <property type="match status" value="1"/>
</dbReference>
<protein>
    <submittedName>
        <fullName evidence="2">Metallophosphoesterase</fullName>
    </submittedName>
</protein>
<dbReference type="Pfam" id="PF00149">
    <property type="entry name" value="Metallophos"/>
    <property type="match status" value="1"/>
</dbReference>
<dbReference type="GO" id="GO:0016787">
    <property type="term" value="F:hydrolase activity"/>
    <property type="evidence" value="ECO:0007669"/>
    <property type="project" value="InterPro"/>
</dbReference>
<dbReference type="SUPFAM" id="SSF56300">
    <property type="entry name" value="Metallo-dependent phosphatases"/>
    <property type="match status" value="1"/>
</dbReference>
<accession>A0A3R9MKM2</accession>
<gene>
    <name evidence="2" type="ORF">EI291_13395</name>
</gene>
<evidence type="ECO:0000313" key="2">
    <source>
        <dbReference type="EMBL" id="RSK48076.1"/>
    </source>
</evidence>
<dbReference type="PROSITE" id="PS51257">
    <property type="entry name" value="PROKAR_LIPOPROTEIN"/>
    <property type="match status" value="1"/>
</dbReference>
<dbReference type="EMBL" id="RWIT01000006">
    <property type="protein sequence ID" value="RSK48076.1"/>
    <property type="molecule type" value="Genomic_DNA"/>
</dbReference>
<dbReference type="InterPro" id="IPR004843">
    <property type="entry name" value="Calcineurin-like_PHP"/>
</dbReference>
<keyword evidence="3" id="KW-1185">Reference proteome</keyword>